<name>A0A5N4CCM8_CAMDR</name>
<keyword evidence="2" id="KW-1185">Reference proteome</keyword>
<organism evidence="1 2">
    <name type="scientific">Camelus dromedarius</name>
    <name type="common">Dromedary</name>
    <name type="synonym">Arabian camel</name>
    <dbReference type="NCBI Taxonomy" id="9838"/>
    <lineage>
        <taxon>Eukaryota</taxon>
        <taxon>Metazoa</taxon>
        <taxon>Chordata</taxon>
        <taxon>Craniata</taxon>
        <taxon>Vertebrata</taxon>
        <taxon>Euteleostomi</taxon>
        <taxon>Mammalia</taxon>
        <taxon>Eutheria</taxon>
        <taxon>Laurasiatheria</taxon>
        <taxon>Artiodactyla</taxon>
        <taxon>Tylopoda</taxon>
        <taxon>Camelidae</taxon>
        <taxon>Camelus</taxon>
    </lineage>
</organism>
<comment type="caution">
    <text evidence="1">The sequence shown here is derived from an EMBL/GenBank/DDBJ whole genome shotgun (WGS) entry which is preliminary data.</text>
</comment>
<dbReference type="EMBL" id="JWIN03000028">
    <property type="protein sequence ID" value="KAB1256719.1"/>
    <property type="molecule type" value="Genomic_DNA"/>
</dbReference>
<dbReference type="Proteomes" id="UP000299084">
    <property type="component" value="Unassembled WGS sequence"/>
</dbReference>
<gene>
    <name evidence="1" type="ORF">Cadr_000029853</name>
</gene>
<accession>A0A5N4CCM8</accession>
<evidence type="ECO:0000313" key="1">
    <source>
        <dbReference type="EMBL" id="KAB1256719.1"/>
    </source>
</evidence>
<evidence type="ECO:0000313" key="2">
    <source>
        <dbReference type="Proteomes" id="UP000299084"/>
    </source>
</evidence>
<protein>
    <submittedName>
        <fullName evidence="1">Uncharacterized protein</fullName>
    </submittedName>
</protein>
<proteinExistence type="predicted"/>
<dbReference type="AlphaFoldDB" id="A0A5N4CCM8"/>
<sequence>MCHGGWVAWSSWSTLSADRCSGRGVLDPLWTVRKSG</sequence>
<reference evidence="1 2" key="1">
    <citation type="journal article" date="2019" name="Mol. Ecol. Resour.">
        <title>Improving Illumina assemblies with Hi-C and long reads: an example with the North African dromedary.</title>
        <authorList>
            <person name="Elbers J.P."/>
            <person name="Rogers M.F."/>
            <person name="Perelman P.L."/>
            <person name="Proskuryakova A.A."/>
            <person name="Serdyukova N.A."/>
            <person name="Johnson W.E."/>
            <person name="Horin P."/>
            <person name="Corander J."/>
            <person name="Murphy D."/>
            <person name="Burger P.A."/>
        </authorList>
    </citation>
    <scope>NUCLEOTIDE SEQUENCE [LARGE SCALE GENOMIC DNA]</scope>
    <source>
        <strain evidence="1">Drom800</strain>
        <tissue evidence="1">Blood</tissue>
    </source>
</reference>